<dbReference type="InterPro" id="IPR050143">
    <property type="entry name" value="TRIM/RBCC"/>
</dbReference>
<evidence type="ECO:0000313" key="7">
    <source>
        <dbReference type="Proteomes" id="UP000654395"/>
    </source>
</evidence>
<dbReference type="Gene3D" id="3.30.160.60">
    <property type="entry name" value="Classic Zinc Finger"/>
    <property type="match status" value="1"/>
</dbReference>
<comment type="caution">
    <text evidence="6">The sequence shown here is derived from an EMBL/GenBank/DDBJ whole genome shotgun (WGS) entry which is preliminary data.</text>
</comment>
<feature type="domain" description="B box-type" evidence="5">
    <location>
        <begin position="22"/>
        <end position="63"/>
    </location>
</feature>
<sequence length="100" mass="11906">EKVLQIARRLSLKVEEEEEEGKGGGRCQKHREPLKFFCRDEGTVICAICRESRWHRAHTVLPARDALQEHREQIQTQLQTLQETREQLLGLREVEMRRSW</sequence>
<dbReference type="SUPFAM" id="SSF57845">
    <property type="entry name" value="B-box zinc-binding domain"/>
    <property type="match status" value="1"/>
</dbReference>
<evidence type="ECO:0000256" key="1">
    <source>
        <dbReference type="ARBA" id="ARBA00022771"/>
    </source>
</evidence>
<proteinExistence type="predicted"/>
<keyword evidence="2" id="KW-0862">Zinc</keyword>
<evidence type="ECO:0000256" key="4">
    <source>
        <dbReference type="SAM" id="Coils"/>
    </source>
</evidence>
<keyword evidence="1 3" id="KW-0863">Zinc-finger</keyword>
<feature type="non-terminal residue" evidence="6">
    <location>
        <position position="100"/>
    </location>
</feature>
<organism evidence="6 7">
    <name type="scientific">Urocolius indicus</name>
    <name type="common">Red-faced mousebird</name>
    <name type="synonym">Colius indicus</name>
    <dbReference type="NCBI Taxonomy" id="458196"/>
    <lineage>
        <taxon>Eukaryota</taxon>
        <taxon>Metazoa</taxon>
        <taxon>Chordata</taxon>
        <taxon>Craniata</taxon>
        <taxon>Vertebrata</taxon>
        <taxon>Euteleostomi</taxon>
        <taxon>Archelosauria</taxon>
        <taxon>Archosauria</taxon>
        <taxon>Dinosauria</taxon>
        <taxon>Saurischia</taxon>
        <taxon>Theropoda</taxon>
        <taxon>Coelurosauria</taxon>
        <taxon>Aves</taxon>
        <taxon>Neognathae</taxon>
        <taxon>Neoaves</taxon>
        <taxon>Telluraves</taxon>
        <taxon>Coraciimorphae</taxon>
        <taxon>Coliiformes</taxon>
        <taxon>Coliidae</taxon>
        <taxon>Urocolius</taxon>
    </lineage>
</organism>
<dbReference type="AlphaFoldDB" id="A0A852K996"/>
<dbReference type="GO" id="GO:0008270">
    <property type="term" value="F:zinc ion binding"/>
    <property type="evidence" value="ECO:0007669"/>
    <property type="project" value="UniProtKB-KW"/>
</dbReference>
<dbReference type="PROSITE" id="PS50119">
    <property type="entry name" value="ZF_BBOX"/>
    <property type="match status" value="1"/>
</dbReference>
<keyword evidence="1 3" id="KW-0479">Metal-binding</keyword>
<evidence type="ECO:0000256" key="3">
    <source>
        <dbReference type="PROSITE-ProRule" id="PRU00024"/>
    </source>
</evidence>
<keyword evidence="7" id="KW-1185">Reference proteome</keyword>
<gene>
    <name evidence="6" type="primary">Trim27_0</name>
    <name evidence="6" type="ORF">UROIND_R15353</name>
</gene>
<evidence type="ECO:0000256" key="2">
    <source>
        <dbReference type="ARBA" id="ARBA00022833"/>
    </source>
</evidence>
<dbReference type="OrthoDB" id="9049620at2759"/>
<protein>
    <submittedName>
        <fullName evidence="6">TRI27 protein</fullName>
    </submittedName>
</protein>
<dbReference type="EMBL" id="WBNH01000340">
    <property type="protein sequence ID" value="NXX73869.1"/>
    <property type="molecule type" value="Genomic_DNA"/>
</dbReference>
<evidence type="ECO:0000259" key="5">
    <source>
        <dbReference type="PROSITE" id="PS50119"/>
    </source>
</evidence>
<name>A0A852K996_UROIN</name>
<reference evidence="6" key="1">
    <citation type="submission" date="2020-02" db="EMBL/GenBank/DDBJ databases">
        <title>Bird 10,000 Genomes (B10K) Project - Family phase.</title>
        <authorList>
            <person name="Zhang G."/>
        </authorList>
    </citation>
    <scope>NUCLEOTIDE SEQUENCE</scope>
    <source>
        <strain evidence="6">B10K-DU-030-59</strain>
    </source>
</reference>
<feature type="non-terminal residue" evidence="6">
    <location>
        <position position="1"/>
    </location>
</feature>
<dbReference type="InterPro" id="IPR000315">
    <property type="entry name" value="Znf_B-box"/>
</dbReference>
<keyword evidence="4" id="KW-0175">Coiled coil</keyword>
<feature type="coiled-coil region" evidence="4">
    <location>
        <begin position="64"/>
        <end position="91"/>
    </location>
</feature>
<dbReference type="Pfam" id="PF00643">
    <property type="entry name" value="zf-B_box"/>
    <property type="match status" value="1"/>
</dbReference>
<evidence type="ECO:0000313" key="6">
    <source>
        <dbReference type="EMBL" id="NXX73869.1"/>
    </source>
</evidence>
<dbReference type="PANTHER" id="PTHR24103">
    <property type="entry name" value="E3 UBIQUITIN-PROTEIN LIGASE TRIM"/>
    <property type="match status" value="1"/>
</dbReference>
<dbReference type="Proteomes" id="UP000654395">
    <property type="component" value="Unassembled WGS sequence"/>
</dbReference>
<dbReference type="SMART" id="SM00336">
    <property type="entry name" value="BBOX"/>
    <property type="match status" value="1"/>
</dbReference>
<accession>A0A852K996</accession>